<comment type="caution">
    <text evidence="2">The sequence shown here is derived from an EMBL/GenBank/DDBJ whole genome shotgun (WGS) entry which is preliminary data.</text>
</comment>
<gene>
    <name evidence="2" type="ORF">PF001_g28754</name>
    <name evidence="1" type="ORF">PF006_g28415</name>
</gene>
<dbReference type="Proteomes" id="UP000437068">
    <property type="component" value="Unassembled WGS sequence"/>
</dbReference>
<protein>
    <submittedName>
        <fullName evidence="2">Uncharacterized protein</fullName>
    </submittedName>
</protein>
<dbReference type="EMBL" id="QXGE01004460">
    <property type="protein sequence ID" value="KAE9270556.1"/>
    <property type="molecule type" value="Genomic_DNA"/>
</dbReference>
<evidence type="ECO:0000313" key="4">
    <source>
        <dbReference type="Proteomes" id="UP000440732"/>
    </source>
</evidence>
<proteinExistence type="predicted"/>
<name>A0A6A4B9W7_9STRA</name>
<accession>A0A6A4B9W7</accession>
<evidence type="ECO:0000313" key="1">
    <source>
        <dbReference type="EMBL" id="KAE9075029.1"/>
    </source>
</evidence>
<sequence length="298" mass="33840">MQTDTAFMFGATLDREGYAYVLLGSDEDSFIIGITSLAMIDGCLRFSNAGLKCQFHADATFKFSDIGYSVVTCGFTDKARAYQVGAFFVVSRRTAHEYTECFRSFAALVRDLRGISLQVDTVMGNAEDAQYLGLEAVAVFAGATKLMCYFHVLYNVRKTIQHLPIKTRMLVLASIVDMHFTVDSDDYEACRQCVLLKWRSTPLLSSFSAYFESQWLTGRYWRWQAYHTPGGYASTNIPCENLNGALKLFMQRRRHHMRRLLVRICDFIESITPVLPTTMDYSPKATNNGVSDFHQREP</sequence>
<evidence type="ECO:0000313" key="2">
    <source>
        <dbReference type="EMBL" id="KAE9270556.1"/>
    </source>
</evidence>
<evidence type="ECO:0000313" key="3">
    <source>
        <dbReference type="Proteomes" id="UP000437068"/>
    </source>
</evidence>
<dbReference type="Proteomes" id="UP000440732">
    <property type="component" value="Unassembled WGS sequence"/>
</dbReference>
<dbReference type="EMBL" id="QXGA01004249">
    <property type="protein sequence ID" value="KAE9075029.1"/>
    <property type="molecule type" value="Genomic_DNA"/>
</dbReference>
<organism evidence="2 3">
    <name type="scientific">Phytophthora fragariae</name>
    <dbReference type="NCBI Taxonomy" id="53985"/>
    <lineage>
        <taxon>Eukaryota</taxon>
        <taxon>Sar</taxon>
        <taxon>Stramenopiles</taxon>
        <taxon>Oomycota</taxon>
        <taxon>Peronosporomycetes</taxon>
        <taxon>Peronosporales</taxon>
        <taxon>Peronosporaceae</taxon>
        <taxon>Phytophthora</taxon>
    </lineage>
</organism>
<dbReference type="AlphaFoldDB" id="A0A6A4B9W7"/>
<reference evidence="3 4" key="1">
    <citation type="submission" date="2018-08" db="EMBL/GenBank/DDBJ databases">
        <title>Genomic investigation of the strawberry pathogen Phytophthora fragariae indicates pathogenicity is determined by transcriptional variation in three key races.</title>
        <authorList>
            <person name="Adams T.M."/>
            <person name="Armitage A.D."/>
            <person name="Sobczyk M.K."/>
            <person name="Bates H.J."/>
            <person name="Dunwell J.M."/>
            <person name="Nellist C.F."/>
            <person name="Harrison R.J."/>
        </authorList>
    </citation>
    <scope>NUCLEOTIDE SEQUENCE [LARGE SCALE GENOMIC DNA]</scope>
    <source>
        <strain evidence="2 3">A4</strain>
        <strain evidence="1 4">NOV-5</strain>
    </source>
</reference>